<dbReference type="Pfam" id="PF00722">
    <property type="entry name" value="Glyco_hydro_16"/>
    <property type="match status" value="1"/>
</dbReference>
<feature type="signal peptide" evidence="2">
    <location>
        <begin position="1"/>
        <end position="33"/>
    </location>
</feature>
<dbReference type="EMBL" id="JADKPN010000003">
    <property type="protein sequence ID" value="MBF4763049.1"/>
    <property type="molecule type" value="Genomic_DNA"/>
</dbReference>
<dbReference type="InterPro" id="IPR013320">
    <property type="entry name" value="ConA-like_dom_sf"/>
</dbReference>
<dbReference type="SUPFAM" id="SSF49899">
    <property type="entry name" value="Concanavalin A-like lectins/glucanases"/>
    <property type="match status" value="1"/>
</dbReference>
<dbReference type="PANTHER" id="PTHR10963:SF55">
    <property type="entry name" value="GLYCOSIDE HYDROLASE FAMILY 16 PROTEIN"/>
    <property type="match status" value="1"/>
</dbReference>
<sequence length="400" mass="42952">MPVRPTLRRPLSAALVALTASAAVATLSQNSQAAQAQQASIVILPGIVQPGPKTANADKALAAVVATFSPAKRGRAVELQRQSGSKWVKVATGVQDRSGKVEFAAPAGTATAPITYRAVAPKGDGLGSVTSRAVGTSTWGPATFTDQFTGTTLSANWVHRKQEYEPQSMRNCSKGSPAATRVSQGTLKLMVIRDTALPPASCPAYKADGTFIGNFDYRLNGHVSTQGHAFLKYGVVAARIKFQARQGQHASLWMQPEDPIYGAPDALTGGAEIDVIEYFGDGVKNGGLTSFIYNPTPSGVPQKIGGWIKKPERFLTEKKDGWSKRYHVFSVEWSPTAYVFRIDGRETNRITTGISGVAQYPILSLLSSDYELKKLKGEQNLPQAMSVDWVRFWQAPGVTP</sequence>
<keyword evidence="2" id="KW-0732">Signal</keyword>
<protein>
    <submittedName>
        <fullName evidence="4">Glycoside hydrolase family 16 protein</fullName>
    </submittedName>
</protein>
<comment type="caution">
    <text evidence="4">The sequence shown here is derived from an EMBL/GenBank/DDBJ whole genome shotgun (WGS) entry which is preliminary data.</text>
</comment>
<dbReference type="Proteomes" id="UP000640489">
    <property type="component" value="Unassembled WGS sequence"/>
</dbReference>
<name>A0A930YHJ9_9ACTN</name>
<gene>
    <name evidence="4" type="ORF">ISU07_07905</name>
</gene>
<evidence type="ECO:0000256" key="2">
    <source>
        <dbReference type="SAM" id="SignalP"/>
    </source>
</evidence>
<dbReference type="Gene3D" id="2.60.120.200">
    <property type="match status" value="1"/>
</dbReference>
<dbReference type="InterPro" id="IPR050546">
    <property type="entry name" value="Glycosyl_Hydrlase_16"/>
</dbReference>
<reference evidence="4" key="1">
    <citation type="submission" date="2020-11" db="EMBL/GenBank/DDBJ databases">
        <title>Nocardioides sp. nov., isolated from Soil of Cynanchum wilfordii Hemsley rhizosphere.</title>
        <authorList>
            <person name="Lee J.-S."/>
            <person name="Suh M.K."/>
            <person name="Kim J.-S."/>
        </authorList>
    </citation>
    <scope>NUCLEOTIDE SEQUENCE</scope>
    <source>
        <strain evidence="4">KCTC 19275</strain>
    </source>
</reference>
<accession>A0A930YHJ9</accession>
<dbReference type="CDD" id="cd00413">
    <property type="entry name" value="Glyco_hydrolase_16"/>
    <property type="match status" value="1"/>
</dbReference>
<evidence type="ECO:0000313" key="4">
    <source>
        <dbReference type="EMBL" id="MBF4763049.1"/>
    </source>
</evidence>
<dbReference type="InterPro" id="IPR000757">
    <property type="entry name" value="Beta-glucanase-like"/>
</dbReference>
<organism evidence="4 5">
    <name type="scientific">Nocardioides islandensis</name>
    <dbReference type="NCBI Taxonomy" id="433663"/>
    <lineage>
        <taxon>Bacteria</taxon>
        <taxon>Bacillati</taxon>
        <taxon>Actinomycetota</taxon>
        <taxon>Actinomycetes</taxon>
        <taxon>Propionibacteriales</taxon>
        <taxon>Nocardioidaceae</taxon>
        <taxon>Nocardioides</taxon>
    </lineage>
</organism>
<dbReference type="RefSeq" id="WP_194706235.1">
    <property type="nucleotide sequence ID" value="NZ_JADKPN010000003.1"/>
</dbReference>
<evidence type="ECO:0000259" key="3">
    <source>
        <dbReference type="PROSITE" id="PS51762"/>
    </source>
</evidence>
<proteinExistence type="inferred from homology"/>
<comment type="similarity">
    <text evidence="1">Belongs to the glycosyl hydrolase 16 family.</text>
</comment>
<evidence type="ECO:0000313" key="5">
    <source>
        <dbReference type="Proteomes" id="UP000640489"/>
    </source>
</evidence>
<evidence type="ECO:0000256" key="1">
    <source>
        <dbReference type="ARBA" id="ARBA00006865"/>
    </source>
</evidence>
<keyword evidence="5" id="KW-1185">Reference proteome</keyword>
<dbReference type="GO" id="GO:0005975">
    <property type="term" value="P:carbohydrate metabolic process"/>
    <property type="evidence" value="ECO:0007669"/>
    <property type="project" value="InterPro"/>
</dbReference>
<dbReference type="GO" id="GO:0004553">
    <property type="term" value="F:hydrolase activity, hydrolyzing O-glycosyl compounds"/>
    <property type="evidence" value="ECO:0007669"/>
    <property type="project" value="InterPro"/>
</dbReference>
<dbReference type="PANTHER" id="PTHR10963">
    <property type="entry name" value="GLYCOSYL HYDROLASE-RELATED"/>
    <property type="match status" value="1"/>
</dbReference>
<dbReference type="PROSITE" id="PS51762">
    <property type="entry name" value="GH16_2"/>
    <property type="match status" value="1"/>
</dbReference>
<feature type="chain" id="PRO_5036812731" evidence="2">
    <location>
        <begin position="34"/>
        <end position="400"/>
    </location>
</feature>
<keyword evidence="4" id="KW-0378">Hydrolase</keyword>
<feature type="domain" description="GH16" evidence="3">
    <location>
        <begin position="137"/>
        <end position="398"/>
    </location>
</feature>
<dbReference type="AlphaFoldDB" id="A0A930YHJ9"/>